<dbReference type="InParanoid" id="A0A672LRZ8"/>
<proteinExistence type="predicted"/>
<dbReference type="Ensembl" id="ENSSGRT00000028645.1">
    <property type="protein sequence ID" value="ENSSGRP00000026593.1"/>
    <property type="gene ID" value="ENSSGRG00000015348.1"/>
</dbReference>
<evidence type="ECO:0000313" key="2">
    <source>
        <dbReference type="Proteomes" id="UP000472262"/>
    </source>
</evidence>
<protein>
    <recommendedName>
        <fullName evidence="3">Immunoglobulin subtype domain-containing protein</fullName>
    </recommendedName>
</protein>
<dbReference type="Proteomes" id="UP000472262">
    <property type="component" value="Unassembled WGS sequence"/>
</dbReference>
<dbReference type="OMA" id="DSTILIM"/>
<dbReference type="InterPro" id="IPR013783">
    <property type="entry name" value="Ig-like_fold"/>
</dbReference>
<name>A0A672LRZ8_SINGR</name>
<sequence length="114" mass="12949">MVSIDSTILIMMKDELSVCFSSDEISVKVGEELKLDVLLTNTKKVVHQNKISKEWTVVWKRRGGVRSDRLIVRDGNLTINEFKARDAGTYRVLDFDDEILITMTVTGERSSVDV</sequence>
<evidence type="ECO:0008006" key="3">
    <source>
        <dbReference type="Google" id="ProtNLM"/>
    </source>
</evidence>
<dbReference type="AlphaFoldDB" id="A0A672LRZ8"/>
<reference evidence="1" key="1">
    <citation type="submission" date="2025-08" db="UniProtKB">
        <authorList>
            <consortium name="Ensembl"/>
        </authorList>
    </citation>
    <scope>IDENTIFICATION</scope>
</reference>
<evidence type="ECO:0000313" key="1">
    <source>
        <dbReference type="Ensembl" id="ENSSGRP00000026593.1"/>
    </source>
</evidence>
<organism evidence="1 2">
    <name type="scientific">Sinocyclocheilus grahami</name>
    <name type="common">Dianchi golden-line fish</name>
    <name type="synonym">Barbus grahami</name>
    <dbReference type="NCBI Taxonomy" id="75366"/>
    <lineage>
        <taxon>Eukaryota</taxon>
        <taxon>Metazoa</taxon>
        <taxon>Chordata</taxon>
        <taxon>Craniata</taxon>
        <taxon>Vertebrata</taxon>
        <taxon>Euteleostomi</taxon>
        <taxon>Actinopterygii</taxon>
        <taxon>Neopterygii</taxon>
        <taxon>Teleostei</taxon>
        <taxon>Ostariophysi</taxon>
        <taxon>Cypriniformes</taxon>
        <taxon>Cyprinidae</taxon>
        <taxon>Cyprininae</taxon>
        <taxon>Sinocyclocheilus</taxon>
    </lineage>
</organism>
<reference evidence="1" key="2">
    <citation type="submission" date="2025-09" db="UniProtKB">
        <authorList>
            <consortium name="Ensembl"/>
        </authorList>
    </citation>
    <scope>IDENTIFICATION</scope>
</reference>
<accession>A0A672LRZ8</accession>
<dbReference type="Gene3D" id="2.60.40.10">
    <property type="entry name" value="Immunoglobulins"/>
    <property type="match status" value="1"/>
</dbReference>
<keyword evidence="2" id="KW-1185">Reference proteome</keyword>